<dbReference type="InterPro" id="IPR036108">
    <property type="entry name" value="4pyrrol_syn_uPrphyn_synt_sf"/>
</dbReference>
<dbReference type="Pfam" id="PF02602">
    <property type="entry name" value="HEM4"/>
    <property type="match status" value="1"/>
</dbReference>
<dbReference type="InterPro" id="IPR003754">
    <property type="entry name" value="4pyrrol_synth_uPrphyn_synth"/>
</dbReference>
<feature type="domain" description="Tetrapyrrole biosynthesis uroporphyrinogen III synthase" evidence="1">
    <location>
        <begin position="16"/>
        <end position="182"/>
    </location>
</feature>
<comment type="caution">
    <text evidence="2">The sequence shown here is derived from an EMBL/GenBank/DDBJ whole genome shotgun (WGS) entry which is preliminary data.</text>
</comment>
<reference evidence="2" key="1">
    <citation type="submission" date="2021-02" db="EMBL/GenBank/DDBJ databases">
        <authorList>
            <person name="Nieuwenhuis M."/>
            <person name="Van De Peppel L.J.J."/>
        </authorList>
    </citation>
    <scope>NUCLEOTIDE SEQUENCE</scope>
    <source>
        <strain evidence="2">D49</strain>
    </source>
</reference>
<dbReference type="PANTHER" id="PTHR12390">
    <property type="entry name" value="UROPORPHYRINOGEN III SYNTHASE"/>
    <property type="match status" value="1"/>
</dbReference>
<dbReference type="GO" id="GO:0006780">
    <property type="term" value="P:uroporphyrinogen III biosynthetic process"/>
    <property type="evidence" value="ECO:0007669"/>
    <property type="project" value="InterPro"/>
</dbReference>
<evidence type="ECO:0000313" key="3">
    <source>
        <dbReference type="Proteomes" id="UP000717328"/>
    </source>
</evidence>
<dbReference type="Gene3D" id="3.40.50.10090">
    <property type="match status" value="1"/>
</dbReference>
<dbReference type="GO" id="GO:0005829">
    <property type="term" value="C:cytosol"/>
    <property type="evidence" value="ECO:0007669"/>
    <property type="project" value="TreeGrafter"/>
</dbReference>
<dbReference type="OrthoDB" id="5595751at2759"/>
<dbReference type="CDD" id="cd06578">
    <property type="entry name" value="HemD"/>
    <property type="match status" value="1"/>
</dbReference>
<protein>
    <recommendedName>
        <fullName evidence="1">Tetrapyrrole biosynthesis uroporphyrinogen III synthase domain-containing protein</fullName>
    </recommendedName>
</protein>
<dbReference type="AlphaFoldDB" id="A0A9P7GHV7"/>
<proteinExistence type="predicted"/>
<name>A0A9P7GHV7_9AGAR</name>
<sequence>MANILLLRVPSQGEDDRYAATFTQAGYRALPVPVLETVWCNLPTLKSIIEAGPRAAGFEGVILTSARSSEAWKTVVEDLADTSSDPGNVGEATAAVLKQMQQGTPYTPQIIRGEASGTGKRLAQFICEQADGKPKKLLYLTGDKNRDTVPTILAQAGVEFRSLKVYETQGSCTFARDLKDALKIASAGNF</sequence>
<dbReference type="SUPFAM" id="SSF69618">
    <property type="entry name" value="HemD-like"/>
    <property type="match status" value="1"/>
</dbReference>
<dbReference type="InterPro" id="IPR039793">
    <property type="entry name" value="UROS/Hem4"/>
</dbReference>
<gene>
    <name evidence="2" type="ORF">H0H81_001277</name>
</gene>
<evidence type="ECO:0000259" key="1">
    <source>
        <dbReference type="Pfam" id="PF02602"/>
    </source>
</evidence>
<dbReference type="GO" id="GO:0004852">
    <property type="term" value="F:uroporphyrinogen-III synthase activity"/>
    <property type="evidence" value="ECO:0007669"/>
    <property type="project" value="InterPro"/>
</dbReference>
<evidence type="ECO:0000313" key="2">
    <source>
        <dbReference type="EMBL" id="KAG5649969.1"/>
    </source>
</evidence>
<dbReference type="Proteomes" id="UP000717328">
    <property type="component" value="Unassembled WGS sequence"/>
</dbReference>
<keyword evidence="3" id="KW-1185">Reference proteome</keyword>
<dbReference type="EMBL" id="JABCKI010000612">
    <property type="protein sequence ID" value="KAG5649969.1"/>
    <property type="molecule type" value="Genomic_DNA"/>
</dbReference>
<organism evidence="2 3">
    <name type="scientific">Sphagnurus paluster</name>
    <dbReference type="NCBI Taxonomy" id="117069"/>
    <lineage>
        <taxon>Eukaryota</taxon>
        <taxon>Fungi</taxon>
        <taxon>Dikarya</taxon>
        <taxon>Basidiomycota</taxon>
        <taxon>Agaricomycotina</taxon>
        <taxon>Agaricomycetes</taxon>
        <taxon>Agaricomycetidae</taxon>
        <taxon>Agaricales</taxon>
        <taxon>Tricholomatineae</taxon>
        <taxon>Lyophyllaceae</taxon>
        <taxon>Sphagnurus</taxon>
    </lineage>
</organism>
<dbReference type="PANTHER" id="PTHR12390:SF0">
    <property type="entry name" value="UROPORPHYRINOGEN-III SYNTHASE"/>
    <property type="match status" value="1"/>
</dbReference>
<reference evidence="2" key="2">
    <citation type="submission" date="2021-10" db="EMBL/GenBank/DDBJ databases">
        <title>Phylogenomics reveals ancestral predisposition of the termite-cultivated fungus Termitomyces towards a domesticated lifestyle.</title>
        <authorList>
            <person name="Auxier B."/>
            <person name="Grum-Grzhimaylo A."/>
            <person name="Cardenas M.E."/>
            <person name="Lodge J.D."/>
            <person name="Laessoe T."/>
            <person name="Pedersen O."/>
            <person name="Smith M.E."/>
            <person name="Kuyper T.W."/>
            <person name="Franco-Molano E.A."/>
            <person name="Baroni T.J."/>
            <person name="Aanen D.K."/>
        </authorList>
    </citation>
    <scope>NUCLEOTIDE SEQUENCE</scope>
    <source>
        <strain evidence="2">D49</strain>
    </source>
</reference>
<accession>A0A9P7GHV7</accession>